<dbReference type="PROSITE" id="PS50112">
    <property type="entry name" value="PAS"/>
    <property type="match status" value="1"/>
</dbReference>
<dbReference type="FunFam" id="3.40.50.300:FF:000006">
    <property type="entry name" value="DNA-binding transcriptional regulator NtrC"/>
    <property type="match status" value="1"/>
</dbReference>
<dbReference type="GO" id="GO:0043565">
    <property type="term" value="F:sequence-specific DNA binding"/>
    <property type="evidence" value="ECO:0007669"/>
    <property type="project" value="InterPro"/>
</dbReference>
<dbReference type="HOGENOM" id="CLU_000445_8_1_9"/>
<evidence type="ECO:0000313" key="9">
    <source>
        <dbReference type="Proteomes" id="UP000010847"/>
    </source>
</evidence>
<evidence type="ECO:0000256" key="3">
    <source>
        <dbReference type="ARBA" id="ARBA00023015"/>
    </source>
</evidence>
<feature type="domain" description="Sigma-54 factor interaction" evidence="6">
    <location>
        <begin position="128"/>
        <end position="357"/>
    </location>
</feature>
<keyword evidence="5" id="KW-0804">Transcription</keyword>
<dbReference type="InterPro" id="IPR025943">
    <property type="entry name" value="Sigma_54_int_dom_ATP-bd_2"/>
</dbReference>
<evidence type="ECO:0000256" key="1">
    <source>
        <dbReference type="ARBA" id="ARBA00022741"/>
    </source>
</evidence>
<dbReference type="EMBL" id="CP007032">
    <property type="protein sequence ID" value="AHF06178.1"/>
    <property type="molecule type" value="Genomic_DNA"/>
</dbReference>
<dbReference type="AlphaFoldDB" id="W0E9J8"/>
<dbReference type="PANTHER" id="PTHR32071">
    <property type="entry name" value="TRANSCRIPTIONAL REGULATORY PROTEIN"/>
    <property type="match status" value="1"/>
</dbReference>
<keyword evidence="1" id="KW-0547">Nucleotide-binding</keyword>
<reference evidence="8 9" key="1">
    <citation type="submission" date="2013-12" db="EMBL/GenBank/DDBJ databases">
        <authorList>
            <consortium name="DOE Joint Genome Institute"/>
            <person name="Smidt H."/>
            <person name="Huntemann M."/>
            <person name="Han J."/>
            <person name="Chen A."/>
            <person name="Kyrpides N."/>
            <person name="Mavromatis K."/>
            <person name="Markowitz V."/>
            <person name="Palaniappan K."/>
            <person name="Ivanova N."/>
            <person name="Schaumberg A."/>
            <person name="Pati A."/>
            <person name="Liolios K."/>
            <person name="Nordberg H.P."/>
            <person name="Cantor M.N."/>
            <person name="Hua S.X."/>
            <person name="Woyke T."/>
        </authorList>
    </citation>
    <scope>NUCLEOTIDE SEQUENCE [LARGE SCALE GENOMIC DNA]</scope>
    <source>
        <strain evidence="9">DSM 15288</strain>
    </source>
</reference>
<dbReference type="InterPro" id="IPR003593">
    <property type="entry name" value="AAA+_ATPase"/>
</dbReference>
<dbReference type="InterPro" id="IPR025944">
    <property type="entry name" value="Sigma_54_int_dom_CS"/>
</dbReference>
<dbReference type="Gene3D" id="1.10.8.60">
    <property type="match status" value="1"/>
</dbReference>
<dbReference type="PANTHER" id="PTHR32071:SF57">
    <property type="entry name" value="C4-DICARBOXYLATE TRANSPORT TRANSCRIPTIONAL REGULATORY PROTEIN DCTD"/>
    <property type="match status" value="1"/>
</dbReference>
<dbReference type="eggNOG" id="COG3829">
    <property type="taxonomic scope" value="Bacteria"/>
</dbReference>
<dbReference type="PROSITE" id="PS50045">
    <property type="entry name" value="SIGMA54_INTERACT_4"/>
    <property type="match status" value="1"/>
</dbReference>
<dbReference type="SMART" id="SM00382">
    <property type="entry name" value="AAA"/>
    <property type="match status" value="1"/>
</dbReference>
<dbReference type="CDD" id="cd00130">
    <property type="entry name" value="PAS"/>
    <property type="match status" value="1"/>
</dbReference>
<dbReference type="InterPro" id="IPR002197">
    <property type="entry name" value="HTH_Fis"/>
</dbReference>
<evidence type="ECO:0000313" key="8">
    <source>
        <dbReference type="EMBL" id="AHF06178.1"/>
    </source>
</evidence>
<dbReference type="KEGG" id="dmt:DESME_03255"/>
<dbReference type="PROSITE" id="PS00688">
    <property type="entry name" value="SIGMA54_INTERACT_3"/>
    <property type="match status" value="1"/>
</dbReference>
<keyword evidence="4" id="KW-0238">DNA-binding</keyword>
<dbReference type="InterPro" id="IPR035965">
    <property type="entry name" value="PAS-like_dom_sf"/>
</dbReference>
<dbReference type="PRINTS" id="PR01590">
    <property type="entry name" value="HTHFIS"/>
</dbReference>
<name>W0E9J8_9FIRM</name>
<organism evidence="8 9">
    <name type="scientific">Desulfitobacterium metallireducens DSM 15288</name>
    <dbReference type="NCBI Taxonomy" id="871968"/>
    <lineage>
        <taxon>Bacteria</taxon>
        <taxon>Bacillati</taxon>
        <taxon>Bacillota</taxon>
        <taxon>Clostridia</taxon>
        <taxon>Eubacteriales</taxon>
        <taxon>Desulfitobacteriaceae</taxon>
        <taxon>Desulfitobacterium</taxon>
    </lineage>
</organism>
<sequence length="441" mass="49734">MVITDAEGYVLMLNDRYSQFLKLDKSQVIGRKVDDVVPNTRIPIVLATGKPEISKQHVYGNGLKSIVHRIPLFNEEGKVEGCLGIVVFDSMEDLKQLAQVNQVLHHKLSEYQNEIRSIFKAKYSFDQIMGQSAIIKRTKELAKRLAHSKANILIIGESGSGKELWAHAIHQESDRADNAFVSINCGAIPENLLESELFGYEEGAFTGAKKGGKLGKFQLANGGTLFLDEIGDMPLMMQVKILRVLQEREVERVGGREAEKVDVRIIAATHRNLEQMVKDGTFREDLYYRLNVLALQLPALREHAEDILLLIQHFVTEYCNHAEIVKRFAPEAIEALCNYSWPGNIRELSALVERLLVSVDSEEVSVKDLPANIYLIGKPKHQDSTCTLDRALEEVELDLIKKALFIAHHSKTEAARILGIPRTRLYRKIEQYGLENLASKK</sequence>
<keyword evidence="2" id="KW-0067">ATP-binding</keyword>
<dbReference type="InterPro" id="IPR000014">
    <property type="entry name" value="PAS"/>
</dbReference>
<dbReference type="CDD" id="cd00009">
    <property type="entry name" value="AAA"/>
    <property type="match status" value="1"/>
</dbReference>
<dbReference type="GO" id="GO:0005524">
    <property type="term" value="F:ATP binding"/>
    <property type="evidence" value="ECO:0007669"/>
    <property type="project" value="UniProtKB-KW"/>
</dbReference>
<dbReference type="InterPro" id="IPR002078">
    <property type="entry name" value="Sigma_54_int"/>
</dbReference>
<keyword evidence="9" id="KW-1185">Reference proteome</keyword>
<evidence type="ECO:0000259" key="6">
    <source>
        <dbReference type="PROSITE" id="PS50045"/>
    </source>
</evidence>
<dbReference type="SUPFAM" id="SSF52540">
    <property type="entry name" value="P-loop containing nucleoside triphosphate hydrolases"/>
    <property type="match status" value="1"/>
</dbReference>
<dbReference type="PROSITE" id="PS00676">
    <property type="entry name" value="SIGMA54_INTERACT_2"/>
    <property type="match status" value="1"/>
</dbReference>
<dbReference type="Pfam" id="PF00158">
    <property type="entry name" value="Sigma54_activat"/>
    <property type="match status" value="1"/>
</dbReference>
<dbReference type="Gene3D" id="3.30.450.20">
    <property type="entry name" value="PAS domain"/>
    <property type="match status" value="1"/>
</dbReference>
<dbReference type="InterPro" id="IPR027417">
    <property type="entry name" value="P-loop_NTPase"/>
</dbReference>
<dbReference type="Gene3D" id="1.10.10.60">
    <property type="entry name" value="Homeodomain-like"/>
    <property type="match status" value="1"/>
</dbReference>
<dbReference type="STRING" id="871968.DESME_03255"/>
<feature type="domain" description="PAS" evidence="7">
    <location>
        <begin position="1"/>
        <end position="31"/>
    </location>
</feature>
<evidence type="ECO:0000259" key="7">
    <source>
        <dbReference type="PROSITE" id="PS50112"/>
    </source>
</evidence>
<keyword evidence="3" id="KW-0805">Transcription regulation</keyword>
<dbReference type="SUPFAM" id="SSF46689">
    <property type="entry name" value="Homeodomain-like"/>
    <property type="match status" value="1"/>
</dbReference>
<gene>
    <name evidence="8" type="ORF">DESME_03255</name>
</gene>
<proteinExistence type="predicted"/>
<accession>W0E9J8</accession>
<evidence type="ECO:0000256" key="4">
    <source>
        <dbReference type="ARBA" id="ARBA00023125"/>
    </source>
</evidence>
<dbReference type="InterPro" id="IPR009057">
    <property type="entry name" value="Homeodomain-like_sf"/>
</dbReference>
<dbReference type="GO" id="GO:0006355">
    <property type="term" value="P:regulation of DNA-templated transcription"/>
    <property type="evidence" value="ECO:0007669"/>
    <property type="project" value="InterPro"/>
</dbReference>
<dbReference type="Proteomes" id="UP000010847">
    <property type="component" value="Chromosome"/>
</dbReference>
<dbReference type="InterPro" id="IPR058031">
    <property type="entry name" value="AAA_lid_NorR"/>
</dbReference>
<evidence type="ECO:0000256" key="5">
    <source>
        <dbReference type="ARBA" id="ARBA00023163"/>
    </source>
</evidence>
<protein>
    <submittedName>
        <fullName evidence="8">Diguanylate cyclase</fullName>
    </submittedName>
</protein>
<dbReference type="Pfam" id="PF25601">
    <property type="entry name" value="AAA_lid_14"/>
    <property type="match status" value="1"/>
</dbReference>
<dbReference type="Pfam" id="PF02954">
    <property type="entry name" value="HTH_8"/>
    <property type="match status" value="1"/>
</dbReference>
<dbReference type="Gene3D" id="3.40.50.300">
    <property type="entry name" value="P-loop containing nucleotide triphosphate hydrolases"/>
    <property type="match status" value="1"/>
</dbReference>
<evidence type="ECO:0000256" key="2">
    <source>
        <dbReference type="ARBA" id="ARBA00022840"/>
    </source>
</evidence>
<dbReference type="SUPFAM" id="SSF55785">
    <property type="entry name" value="PYP-like sensor domain (PAS domain)"/>
    <property type="match status" value="1"/>
</dbReference>